<dbReference type="PANTHER" id="PTHR11705">
    <property type="entry name" value="PROTEASE FAMILY M14 CARBOXYPEPTIDASE A,B"/>
    <property type="match status" value="1"/>
</dbReference>
<keyword evidence="3" id="KW-0645">Protease</keyword>
<dbReference type="GO" id="GO:0006508">
    <property type="term" value="P:proteolysis"/>
    <property type="evidence" value="ECO:0007669"/>
    <property type="project" value="UniProtKB-KW"/>
</dbReference>
<dbReference type="InterPro" id="IPR000834">
    <property type="entry name" value="Peptidase_M14"/>
</dbReference>
<name>A0A2W2DK34_9ACTN</name>
<dbReference type="GO" id="GO:0005615">
    <property type="term" value="C:extracellular space"/>
    <property type="evidence" value="ECO:0007669"/>
    <property type="project" value="TreeGrafter"/>
</dbReference>
<accession>A0A2W2DK34</accession>
<evidence type="ECO:0000256" key="8">
    <source>
        <dbReference type="SAM" id="MobiDB-lite"/>
    </source>
</evidence>
<dbReference type="GO" id="GO:0004181">
    <property type="term" value="F:metallocarboxypeptidase activity"/>
    <property type="evidence" value="ECO:0007669"/>
    <property type="project" value="InterPro"/>
</dbReference>
<protein>
    <submittedName>
        <fullName evidence="10">Peptidase M14</fullName>
    </submittedName>
</protein>
<evidence type="ECO:0000313" key="10">
    <source>
        <dbReference type="EMBL" id="PZG04399.1"/>
    </source>
</evidence>
<feature type="domain" description="Peptidase M14" evidence="9">
    <location>
        <begin position="142"/>
        <end position="411"/>
    </location>
</feature>
<dbReference type="Gene3D" id="3.40.630.10">
    <property type="entry name" value="Zn peptidases"/>
    <property type="match status" value="1"/>
</dbReference>
<evidence type="ECO:0000256" key="3">
    <source>
        <dbReference type="ARBA" id="ARBA00022670"/>
    </source>
</evidence>
<keyword evidence="6" id="KW-0482">Metalloprotease</keyword>
<comment type="caution">
    <text evidence="10">The sequence shown here is derived from an EMBL/GenBank/DDBJ whole genome shotgun (WGS) entry which is preliminary data.</text>
</comment>
<dbReference type="SUPFAM" id="SSF53187">
    <property type="entry name" value="Zn-dependent exopeptidases"/>
    <property type="match status" value="1"/>
</dbReference>
<proteinExistence type="inferred from homology"/>
<sequence>MSCCFVFVKRVVAVPPAAVQQREGRTLLFPSHVSAATVPSCSLHIPVERAASVRARRPHRSGSDSCRKPVNSRGGETRPRSGFTTADTRGIEEAVLLGKQRAAVVLAALLGLAISGTATAHADPTTPGGPWVQDSQQVSLERLHTYDELTTALERLEQRSKGAIDVESIGTTHEGRDIWSATVGTGPTKVLYITQQHGNEPLGTEAALQLLQRIGGNQAGWTRDVLDDVTLRIVVRANPDGTERFQRQNVDPDCSGAFCRAGVGFDINRYHDPAMSPEANPVPESAAIQRMVRSWRPDITVDYHHQGSYRQPDGSLATASILWPTNAGVAPDVLADSKRVAGLVYTSLEQYGFADVSRYPGDALPGIARNSFGLQGSASLLVELRGDLGQKSGGYLIRTAYASMTSLLQAAADGSLAAVDPAIADTIPDRGPSLDQHEDE</sequence>
<dbReference type="PANTHER" id="PTHR11705:SF143">
    <property type="entry name" value="SLL0236 PROTEIN"/>
    <property type="match status" value="1"/>
</dbReference>
<keyword evidence="11" id="KW-1185">Reference proteome</keyword>
<evidence type="ECO:0000256" key="4">
    <source>
        <dbReference type="ARBA" id="ARBA00022801"/>
    </source>
</evidence>
<evidence type="ECO:0000256" key="6">
    <source>
        <dbReference type="ARBA" id="ARBA00023049"/>
    </source>
</evidence>
<evidence type="ECO:0000256" key="1">
    <source>
        <dbReference type="ARBA" id="ARBA00001947"/>
    </source>
</evidence>
<dbReference type="AlphaFoldDB" id="A0A2W2DK34"/>
<organism evidence="10 11">
    <name type="scientific">Nonomuraea aridisoli</name>
    <dbReference type="NCBI Taxonomy" id="2070368"/>
    <lineage>
        <taxon>Bacteria</taxon>
        <taxon>Bacillati</taxon>
        <taxon>Actinomycetota</taxon>
        <taxon>Actinomycetes</taxon>
        <taxon>Streptosporangiales</taxon>
        <taxon>Streptosporangiaceae</taxon>
        <taxon>Nonomuraea</taxon>
    </lineage>
</organism>
<evidence type="ECO:0000256" key="2">
    <source>
        <dbReference type="ARBA" id="ARBA00005988"/>
    </source>
</evidence>
<keyword evidence="4" id="KW-0378">Hydrolase</keyword>
<evidence type="ECO:0000313" key="11">
    <source>
        <dbReference type="Proteomes" id="UP000249304"/>
    </source>
</evidence>
<dbReference type="PROSITE" id="PS52035">
    <property type="entry name" value="PEPTIDASE_M14"/>
    <property type="match status" value="1"/>
</dbReference>
<evidence type="ECO:0000256" key="5">
    <source>
        <dbReference type="ARBA" id="ARBA00022833"/>
    </source>
</evidence>
<dbReference type="Pfam" id="PF00246">
    <property type="entry name" value="Peptidase_M14"/>
    <property type="match status" value="1"/>
</dbReference>
<keyword evidence="5" id="KW-0862">Zinc</keyword>
<dbReference type="Proteomes" id="UP000249304">
    <property type="component" value="Unassembled WGS sequence"/>
</dbReference>
<comment type="similarity">
    <text evidence="2 7">Belongs to the peptidase M14 family.</text>
</comment>
<dbReference type="OrthoDB" id="3347322at2"/>
<dbReference type="GO" id="GO:0008270">
    <property type="term" value="F:zinc ion binding"/>
    <property type="evidence" value="ECO:0007669"/>
    <property type="project" value="InterPro"/>
</dbReference>
<evidence type="ECO:0000256" key="7">
    <source>
        <dbReference type="PROSITE-ProRule" id="PRU01379"/>
    </source>
</evidence>
<dbReference type="SMART" id="SM00631">
    <property type="entry name" value="Zn_pept"/>
    <property type="match status" value="1"/>
</dbReference>
<reference evidence="10 11" key="1">
    <citation type="submission" date="2018-01" db="EMBL/GenBank/DDBJ databases">
        <title>Draft genome sequence of Nonomuraea sp. KC333.</title>
        <authorList>
            <person name="Sahin N."/>
            <person name="Saygin H."/>
            <person name="Ay H."/>
        </authorList>
    </citation>
    <scope>NUCLEOTIDE SEQUENCE [LARGE SCALE GENOMIC DNA]</scope>
    <source>
        <strain evidence="10 11">KC333</strain>
    </source>
</reference>
<evidence type="ECO:0000259" key="9">
    <source>
        <dbReference type="PROSITE" id="PS52035"/>
    </source>
</evidence>
<gene>
    <name evidence="10" type="ORF">C1J01_44710</name>
</gene>
<dbReference type="EMBL" id="POUD01000386">
    <property type="protein sequence ID" value="PZG04399.1"/>
    <property type="molecule type" value="Genomic_DNA"/>
</dbReference>
<feature type="region of interest" description="Disordered" evidence="8">
    <location>
        <begin position="52"/>
        <end position="86"/>
    </location>
</feature>
<comment type="cofactor">
    <cofactor evidence="1">
        <name>Zn(2+)</name>
        <dbReference type="ChEBI" id="CHEBI:29105"/>
    </cofactor>
</comment>
<feature type="active site" description="Proton donor/acceptor" evidence="7">
    <location>
        <position position="383"/>
    </location>
</feature>